<dbReference type="EC" id="6.2.1.25" evidence="4"/>
<feature type="domain" description="AMP-binding enzyme C-terminal" evidence="3">
    <location>
        <begin position="427"/>
        <end position="505"/>
    </location>
</feature>
<dbReference type="EMBL" id="CADIJO010000011">
    <property type="protein sequence ID" value="CAB3713093.1"/>
    <property type="molecule type" value="Genomic_DNA"/>
</dbReference>
<dbReference type="Pfam" id="PF13193">
    <property type="entry name" value="AMP-binding_C"/>
    <property type="match status" value="1"/>
</dbReference>
<protein>
    <submittedName>
        <fullName evidence="4">Benzoate--CoA ligase</fullName>
        <ecNumber evidence="4">6.2.1.25</ecNumber>
    </submittedName>
</protein>
<dbReference type="GO" id="GO:0018858">
    <property type="term" value="F:benzoate-CoA ligase activity"/>
    <property type="evidence" value="ECO:0007669"/>
    <property type="project" value="UniProtKB-EC"/>
</dbReference>
<dbReference type="InterPro" id="IPR011957">
    <property type="entry name" value="Benz_CoA_lig"/>
</dbReference>
<dbReference type="NCBIfam" id="TIGR02262">
    <property type="entry name" value="benz_CoA_lig"/>
    <property type="match status" value="1"/>
</dbReference>
<dbReference type="Proteomes" id="UP000494111">
    <property type="component" value="Unassembled WGS sequence"/>
</dbReference>
<evidence type="ECO:0000313" key="4">
    <source>
        <dbReference type="EMBL" id="CAB3713093.1"/>
    </source>
</evidence>
<dbReference type="PANTHER" id="PTHR43352">
    <property type="entry name" value="ACETYL-COA SYNTHETASE"/>
    <property type="match status" value="1"/>
</dbReference>
<dbReference type="Pfam" id="PF00501">
    <property type="entry name" value="AMP-binding"/>
    <property type="match status" value="1"/>
</dbReference>
<dbReference type="Gene3D" id="3.40.50.980">
    <property type="match status" value="1"/>
</dbReference>
<gene>
    <name evidence="4" type="primary">bclA_2</name>
    <name evidence="4" type="ORF">LMG3458_03353</name>
</gene>
<reference evidence="4 5" key="1">
    <citation type="submission" date="2020-04" db="EMBL/GenBank/DDBJ databases">
        <authorList>
            <person name="De Canck E."/>
        </authorList>
    </citation>
    <scope>NUCLEOTIDE SEQUENCE [LARGE SCALE GENOMIC DNA]</scope>
    <source>
        <strain evidence="4 5">LMG 3458</strain>
    </source>
</reference>
<evidence type="ECO:0000256" key="1">
    <source>
        <dbReference type="ARBA" id="ARBA00022598"/>
    </source>
</evidence>
<proteinExistence type="predicted"/>
<dbReference type="InterPro" id="IPR045851">
    <property type="entry name" value="AMP-bd_C_sf"/>
</dbReference>
<accession>A0A6S7A4P4</accession>
<dbReference type="RefSeq" id="WP_175195469.1">
    <property type="nucleotide sequence ID" value="NZ_CADIJO010000011.1"/>
</dbReference>
<dbReference type="SUPFAM" id="SSF56801">
    <property type="entry name" value="Acetyl-CoA synthetase-like"/>
    <property type="match status" value="1"/>
</dbReference>
<evidence type="ECO:0000313" key="5">
    <source>
        <dbReference type="Proteomes" id="UP000494111"/>
    </source>
</evidence>
<dbReference type="InterPro" id="IPR000873">
    <property type="entry name" value="AMP-dep_synth/lig_dom"/>
</dbReference>
<dbReference type="InterPro" id="IPR025110">
    <property type="entry name" value="AMP-bd_C"/>
</dbReference>
<sequence length="519" mass="56386">MNACPAELNFASHLAALNAPRAAKTAYIDDTRQLTYGELAERVARMAGALRQLGLRREERVLLLMQDTVDWPVAFLGALHAGVVPVAVNTLLTADDYAYILSHSRVRAAFVSGALLPTLQAALAQAPGEVEHLVVSQPTAPLPAGAHDLDALLAAAPLAPAVRTLSDEIAFWLYSSGSTGKPKGVVHTHGNLWHTAELYAKPVLGIRENDVAFSAAKLFFAYGLGNGLTFPLSVGATVVLMAERPTPQAVFQRLTQHRPTVFYGVPTLYASMLAAPDLPPRERVAMRVCTSAGEALPRDIGERFTRHFGCEILDGIGSTEMLHIFISNQAGQLRYGTTGKPVPGYEVQLRDDNGAPVAAGAIGDLYIKGPSAALMYWNNRDKTRQCFLGDWLKSGDKYVCDADGYYTYAGRSDDMIKVSGQYVSPVEVENILVQHEAVLEAAVIGVPDHDGLVKTKAYVVLRPGFAPDAQTGADLQRYVKQHLAPFKYPRQIDFTEELPKTATGKIQRFRLRQLEQVTP</sequence>
<dbReference type="AlphaFoldDB" id="A0A6S7A4P4"/>
<keyword evidence="1 4" id="KW-0436">Ligase</keyword>
<evidence type="ECO:0000259" key="3">
    <source>
        <dbReference type="Pfam" id="PF13193"/>
    </source>
</evidence>
<dbReference type="PANTHER" id="PTHR43352:SF1">
    <property type="entry name" value="ANTHRANILATE--COA LIGASE"/>
    <property type="match status" value="1"/>
</dbReference>
<name>A0A6S7A4P4_9BURK</name>
<dbReference type="Gene3D" id="3.30.300.30">
    <property type="match status" value="1"/>
</dbReference>
<evidence type="ECO:0000259" key="2">
    <source>
        <dbReference type="Pfam" id="PF00501"/>
    </source>
</evidence>
<dbReference type="CDD" id="cd05959">
    <property type="entry name" value="BCL_4HBCL"/>
    <property type="match status" value="1"/>
</dbReference>
<dbReference type="Gene3D" id="2.30.38.10">
    <property type="entry name" value="Luciferase, Domain 3"/>
    <property type="match status" value="1"/>
</dbReference>
<feature type="domain" description="AMP-dependent synthetase/ligase" evidence="2">
    <location>
        <begin position="22"/>
        <end position="377"/>
    </location>
</feature>
<dbReference type="GO" id="GO:0005524">
    <property type="term" value="F:ATP binding"/>
    <property type="evidence" value="ECO:0007669"/>
    <property type="project" value="InterPro"/>
</dbReference>
<dbReference type="Gene3D" id="3.40.50.12820">
    <property type="match status" value="1"/>
</dbReference>
<organism evidence="4 5">
    <name type="scientific">Achromobacter deleyi</name>
    <dbReference type="NCBI Taxonomy" id="1353891"/>
    <lineage>
        <taxon>Bacteria</taxon>
        <taxon>Pseudomonadati</taxon>
        <taxon>Pseudomonadota</taxon>
        <taxon>Betaproteobacteria</taxon>
        <taxon>Burkholderiales</taxon>
        <taxon>Alcaligenaceae</taxon>
        <taxon>Achromobacter</taxon>
    </lineage>
</organism>
<dbReference type="GO" id="GO:0044550">
    <property type="term" value="P:secondary metabolite biosynthetic process"/>
    <property type="evidence" value="ECO:0007669"/>
    <property type="project" value="TreeGrafter"/>
</dbReference>